<protein>
    <submittedName>
        <fullName evidence="1">Uncharacterized protein</fullName>
    </submittedName>
</protein>
<comment type="caution">
    <text evidence="1">The sequence shown here is derived from an EMBL/GenBank/DDBJ whole genome shotgun (WGS) entry which is preliminary data.</text>
</comment>
<name>A0A6G0R2M4_9STRA</name>
<dbReference type="EMBL" id="QXFY01001548">
    <property type="protein sequence ID" value="KAE9314961.1"/>
    <property type="molecule type" value="Genomic_DNA"/>
</dbReference>
<accession>A0A6G0R2M4</accession>
<dbReference type="AlphaFoldDB" id="A0A6G0R2M4"/>
<gene>
    <name evidence="1" type="ORF">PF008_g19361</name>
</gene>
<sequence>MEAVLRKRMSLLLSLRLSSDTASDALRVPRFWALPPCGVKCHHYGLRRWRRVRCAPTRNARPVAPVLSGADFHSGSRFVRRGFPPVPLWPIPLTTRLCAAPKRCSLG</sequence>
<evidence type="ECO:0000313" key="1">
    <source>
        <dbReference type="EMBL" id="KAE9314961.1"/>
    </source>
</evidence>
<proteinExistence type="predicted"/>
<reference evidence="1 2" key="1">
    <citation type="submission" date="2018-09" db="EMBL/GenBank/DDBJ databases">
        <title>Genomic investigation of the strawberry pathogen Phytophthora fragariae indicates pathogenicity is determined by transcriptional variation in three key races.</title>
        <authorList>
            <person name="Adams T.M."/>
            <person name="Armitage A.D."/>
            <person name="Sobczyk M.K."/>
            <person name="Bates H.J."/>
            <person name="Dunwell J.M."/>
            <person name="Nellist C.F."/>
            <person name="Harrison R.J."/>
        </authorList>
    </citation>
    <scope>NUCLEOTIDE SEQUENCE [LARGE SCALE GENOMIC DNA]</scope>
    <source>
        <strain evidence="1 2">NOV-77</strain>
    </source>
</reference>
<evidence type="ECO:0000313" key="2">
    <source>
        <dbReference type="Proteomes" id="UP000486351"/>
    </source>
</evidence>
<organism evidence="1 2">
    <name type="scientific">Phytophthora fragariae</name>
    <dbReference type="NCBI Taxonomy" id="53985"/>
    <lineage>
        <taxon>Eukaryota</taxon>
        <taxon>Sar</taxon>
        <taxon>Stramenopiles</taxon>
        <taxon>Oomycota</taxon>
        <taxon>Peronosporomycetes</taxon>
        <taxon>Peronosporales</taxon>
        <taxon>Peronosporaceae</taxon>
        <taxon>Phytophthora</taxon>
    </lineage>
</organism>
<dbReference type="Proteomes" id="UP000486351">
    <property type="component" value="Unassembled WGS sequence"/>
</dbReference>